<dbReference type="GO" id="GO:0032451">
    <property type="term" value="F:demethylase activity"/>
    <property type="evidence" value="ECO:0007669"/>
    <property type="project" value="InterPro"/>
</dbReference>
<dbReference type="PANTHER" id="PTHR31447:SF2">
    <property type="entry name" value="RNA DEMETHYLASE ALKBH10B"/>
    <property type="match status" value="1"/>
</dbReference>
<feature type="region of interest" description="Disordered" evidence="1">
    <location>
        <begin position="168"/>
        <end position="207"/>
    </location>
</feature>
<proteinExistence type="predicted"/>
<evidence type="ECO:0000313" key="2">
    <source>
        <dbReference type="EMBL" id="CAL1356502.1"/>
    </source>
</evidence>
<feature type="region of interest" description="Disordered" evidence="1">
    <location>
        <begin position="1"/>
        <end position="22"/>
    </location>
</feature>
<reference evidence="2 3" key="1">
    <citation type="submission" date="2024-04" db="EMBL/GenBank/DDBJ databases">
        <authorList>
            <person name="Fracassetti M."/>
        </authorList>
    </citation>
    <scope>NUCLEOTIDE SEQUENCE [LARGE SCALE GENOMIC DNA]</scope>
</reference>
<dbReference type="AlphaFoldDB" id="A0AAV2CIV3"/>
<feature type="compositionally biased region" description="Pro residues" evidence="1">
    <location>
        <begin position="12"/>
        <end position="22"/>
    </location>
</feature>
<keyword evidence="3" id="KW-1185">Reference proteome</keyword>
<gene>
    <name evidence="2" type="ORF">LTRI10_LOCUS4204</name>
</gene>
<evidence type="ECO:0000313" key="3">
    <source>
        <dbReference type="Proteomes" id="UP001497516"/>
    </source>
</evidence>
<dbReference type="PANTHER" id="PTHR31447">
    <property type="entry name" value="HYDROXYPROLINE-RICH GLYCOPROTEIN FAMILY PROTEIN-RELATED"/>
    <property type="match status" value="1"/>
</dbReference>
<dbReference type="GO" id="GO:0003729">
    <property type="term" value="F:mRNA binding"/>
    <property type="evidence" value="ECO:0007669"/>
    <property type="project" value="InterPro"/>
</dbReference>
<organism evidence="2 3">
    <name type="scientific">Linum trigynum</name>
    <dbReference type="NCBI Taxonomy" id="586398"/>
    <lineage>
        <taxon>Eukaryota</taxon>
        <taxon>Viridiplantae</taxon>
        <taxon>Streptophyta</taxon>
        <taxon>Embryophyta</taxon>
        <taxon>Tracheophyta</taxon>
        <taxon>Spermatophyta</taxon>
        <taxon>Magnoliopsida</taxon>
        <taxon>eudicotyledons</taxon>
        <taxon>Gunneridae</taxon>
        <taxon>Pentapetalae</taxon>
        <taxon>rosids</taxon>
        <taxon>fabids</taxon>
        <taxon>Malpighiales</taxon>
        <taxon>Linaceae</taxon>
        <taxon>Linum</taxon>
    </lineage>
</organism>
<dbReference type="Proteomes" id="UP001497516">
    <property type="component" value="Chromosome 1"/>
</dbReference>
<dbReference type="InterPro" id="IPR044842">
    <property type="entry name" value="ALKBH9B/ALKBH10B-like"/>
</dbReference>
<dbReference type="GO" id="GO:0006402">
    <property type="term" value="P:mRNA catabolic process"/>
    <property type="evidence" value="ECO:0007669"/>
    <property type="project" value="InterPro"/>
</dbReference>
<dbReference type="EMBL" id="OZ034813">
    <property type="protein sequence ID" value="CAL1356502.1"/>
    <property type="molecule type" value="Genomic_DNA"/>
</dbReference>
<protein>
    <submittedName>
        <fullName evidence="2">Uncharacterized protein</fullName>
    </submittedName>
</protein>
<sequence>MPAAGLASPTPDRAPPAAFPSLQPPPVLMTTDAAFAKDAILAWFRGEFAAANAIIDALCGHLAQLDGGGLEYDSVFSAIHRRRLNWIPVLQMQKYHSIADVAVELRRVTERKVQDKNGGVEGKKSANQVEEAVVLVAEQEEAAAAADEKIDEIVKPAAAAVATESHLNGGAEVEAAPENSADDSDVTDDSAFPRYGTQHRSQSLPPTTELLPLNSHLLFSPAWNEHPFRHQPEYDFSTICILCFHMMFEVVSLLPEPFPITALVG</sequence>
<evidence type="ECO:0000256" key="1">
    <source>
        <dbReference type="SAM" id="MobiDB-lite"/>
    </source>
</evidence>
<name>A0AAV2CIV3_9ROSI</name>
<accession>A0AAV2CIV3</accession>